<dbReference type="AlphaFoldDB" id="A0A9P6X788"/>
<evidence type="ECO:0000256" key="5">
    <source>
        <dbReference type="PROSITE-ProRule" id="PRU00042"/>
    </source>
</evidence>
<sequence length="231" mass="27493">MNNIHYSFDPKRYPHPPVLSPPLTPSFTQPYPFDKRYSVDHSQWTQPVSQPRQSIRKQPTKQNKHNCTFPDCSWSFKRYEHLKRHMLVHTGERPHPCPYPGCGKRFSRSDNFHAHYRTHQKKEKGTRSEPVLQVNSFIYSEEKPHGCDGCEKKFKRIEHLKRHRHVHQYPCHFPGCLQSFSDLEQFTKHKKTHPFMHPSLIDFIRHEDSKVFGWHPGDDSNQNHPTESVHC</sequence>
<protein>
    <recommendedName>
        <fullName evidence="7">C2H2-type domain-containing protein</fullName>
    </recommendedName>
</protein>
<accession>A0A9P6X788</accession>
<name>A0A9P6X788_RHIOR</name>
<evidence type="ECO:0000256" key="4">
    <source>
        <dbReference type="ARBA" id="ARBA00022833"/>
    </source>
</evidence>
<dbReference type="Proteomes" id="UP000716291">
    <property type="component" value="Unassembled WGS sequence"/>
</dbReference>
<dbReference type="GO" id="GO:0000978">
    <property type="term" value="F:RNA polymerase II cis-regulatory region sequence-specific DNA binding"/>
    <property type="evidence" value="ECO:0007669"/>
    <property type="project" value="TreeGrafter"/>
</dbReference>
<feature type="domain" description="C2H2-type" evidence="7">
    <location>
        <begin position="169"/>
        <end position="198"/>
    </location>
</feature>
<dbReference type="EMBL" id="JAANQT010001033">
    <property type="protein sequence ID" value="KAG1306950.1"/>
    <property type="molecule type" value="Genomic_DNA"/>
</dbReference>
<feature type="domain" description="C2H2-type" evidence="7">
    <location>
        <begin position="65"/>
        <end position="94"/>
    </location>
</feature>
<evidence type="ECO:0000259" key="7">
    <source>
        <dbReference type="PROSITE" id="PS50157"/>
    </source>
</evidence>
<dbReference type="InterPro" id="IPR036236">
    <property type="entry name" value="Znf_C2H2_sf"/>
</dbReference>
<comment type="caution">
    <text evidence="8">The sequence shown here is derived from an EMBL/GenBank/DDBJ whole genome shotgun (WGS) entry which is preliminary data.</text>
</comment>
<feature type="region of interest" description="Disordered" evidence="6">
    <location>
        <begin position="1"/>
        <end position="21"/>
    </location>
</feature>
<dbReference type="SUPFAM" id="SSF57667">
    <property type="entry name" value="beta-beta-alpha zinc fingers"/>
    <property type="match status" value="3"/>
</dbReference>
<dbReference type="PROSITE" id="PS00028">
    <property type="entry name" value="ZINC_FINGER_C2H2_1"/>
    <property type="match status" value="4"/>
</dbReference>
<dbReference type="Pfam" id="PF00096">
    <property type="entry name" value="zf-C2H2"/>
    <property type="match status" value="4"/>
</dbReference>
<keyword evidence="1" id="KW-0479">Metal-binding</keyword>
<dbReference type="PROSITE" id="PS50157">
    <property type="entry name" value="ZINC_FINGER_C2H2_2"/>
    <property type="match status" value="4"/>
</dbReference>
<dbReference type="PANTHER" id="PTHR23235:SF120">
    <property type="entry name" value="KRUPPEL-LIKE FACTOR 15"/>
    <property type="match status" value="1"/>
</dbReference>
<dbReference type="PANTHER" id="PTHR23235">
    <property type="entry name" value="KRUEPPEL-LIKE TRANSCRIPTION FACTOR"/>
    <property type="match status" value="1"/>
</dbReference>
<evidence type="ECO:0000256" key="2">
    <source>
        <dbReference type="ARBA" id="ARBA00022737"/>
    </source>
</evidence>
<dbReference type="Gene3D" id="3.30.160.60">
    <property type="entry name" value="Classic Zinc Finger"/>
    <property type="match status" value="3"/>
</dbReference>
<keyword evidence="2" id="KW-0677">Repeat</keyword>
<feature type="region of interest" description="Disordered" evidence="6">
    <location>
        <begin position="42"/>
        <end position="64"/>
    </location>
</feature>
<keyword evidence="9" id="KW-1185">Reference proteome</keyword>
<feature type="domain" description="C2H2-type" evidence="7">
    <location>
        <begin position="95"/>
        <end position="124"/>
    </location>
</feature>
<evidence type="ECO:0000256" key="3">
    <source>
        <dbReference type="ARBA" id="ARBA00022771"/>
    </source>
</evidence>
<feature type="domain" description="C2H2-type" evidence="7">
    <location>
        <begin position="145"/>
        <end position="167"/>
    </location>
</feature>
<proteinExistence type="predicted"/>
<dbReference type="GO" id="GO:0000981">
    <property type="term" value="F:DNA-binding transcription factor activity, RNA polymerase II-specific"/>
    <property type="evidence" value="ECO:0007669"/>
    <property type="project" value="TreeGrafter"/>
</dbReference>
<dbReference type="InterPro" id="IPR013087">
    <property type="entry name" value="Znf_C2H2_type"/>
</dbReference>
<dbReference type="OrthoDB" id="6365676at2759"/>
<dbReference type="FunFam" id="3.30.160.60:FF:000100">
    <property type="entry name" value="Zinc finger 45-like"/>
    <property type="match status" value="2"/>
</dbReference>
<evidence type="ECO:0000313" key="8">
    <source>
        <dbReference type="EMBL" id="KAG1306950.1"/>
    </source>
</evidence>
<evidence type="ECO:0000256" key="1">
    <source>
        <dbReference type="ARBA" id="ARBA00022723"/>
    </source>
</evidence>
<dbReference type="GO" id="GO:0008270">
    <property type="term" value="F:zinc ion binding"/>
    <property type="evidence" value="ECO:0007669"/>
    <property type="project" value="UniProtKB-KW"/>
</dbReference>
<keyword evidence="4" id="KW-0862">Zinc</keyword>
<gene>
    <name evidence="8" type="ORF">G6F64_007188</name>
</gene>
<keyword evidence="3 5" id="KW-0863">Zinc-finger</keyword>
<organism evidence="8 9">
    <name type="scientific">Rhizopus oryzae</name>
    <name type="common">Mucormycosis agent</name>
    <name type="synonym">Rhizopus arrhizus var. delemar</name>
    <dbReference type="NCBI Taxonomy" id="64495"/>
    <lineage>
        <taxon>Eukaryota</taxon>
        <taxon>Fungi</taxon>
        <taxon>Fungi incertae sedis</taxon>
        <taxon>Mucoromycota</taxon>
        <taxon>Mucoromycotina</taxon>
        <taxon>Mucoromycetes</taxon>
        <taxon>Mucorales</taxon>
        <taxon>Mucorineae</taxon>
        <taxon>Rhizopodaceae</taxon>
        <taxon>Rhizopus</taxon>
    </lineage>
</organism>
<evidence type="ECO:0000256" key="6">
    <source>
        <dbReference type="SAM" id="MobiDB-lite"/>
    </source>
</evidence>
<feature type="compositionally biased region" description="Polar residues" evidence="6">
    <location>
        <begin position="42"/>
        <end position="53"/>
    </location>
</feature>
<feature type="compositionally biased region" description="Basic residues" evidence="6">
    <location>
        <begin position="54"/>
        <end position="64"/>
    </location>
</feature>
<evidence type="ECO:0000313" key="9">
    <source>
        <dbReference type="Proteomes" id="UP000716291"/>
    </source>
</evidence>
<dbReference type="SMART" id="SM00355">
    <property type="entry name" value="ZnF_C2H2"/>
    <property type="match status" value="4"/>
</dbReference>
<reference evidence="8" key="1">
    <citation type="journal article" date="2020" name="Microb. Genom.">
        <title>Genetic diversity of clinical and environmental Mucorales isolates obtained from an investigation of mucormycosis cases among solid organ transplant recipients.</title>
        <authorList>
            <person name="Nguyen M.H."/>
            <person name="Kaul D."/>
            <person name="Muto C."/>
            <person name="Cheng S.J."/>
            <person name="Richter R.A."/>
            <person name="Bruno V.M."/>
            <person name="Liu G."/>
            <person name="Beyhan S."/>
            <person name="Sundermann A.J."/>
            <person name="Mounaud S."/>
            <person name="Pasculle A.W."/>
            <person name="Nierman W.C."/>
            <person name="Driscoll E."/>
            <person name="Cumbie R."/>
            <person name="Clancy C.J."/>
            <person name="Dupont C.L."/>
        </authorList>
    </citation>
    <scope>NUCLEOTIDE SEQUENCE</scope>
    <source>
        <strain evidence="8">GL11</strain>
    </source>
</reference>